<gene>
    <name evidence="2" type="ORF">AWRI3580_g3526</name>
</gene>
<evidence type="ECO:0000256" key="1">
    <source>
        <dbReference type="SAM" id="Coils"/>
    </source>
</evidence>
<dbReference type="GO" id="GO:0003779">
    <property type="term" value="F:actin binding"/>
    <property type="evidence" value="ECO:0007669"/>
    <property type="project" value="InterPro"/>
</dbReference>
<feature type="unsure residue" description="D or N" evidence="2">
    <location>
        <position position="320"/>
    </location>
</feature>
<dbReference type="Proteomes" id="UP000095358">
    <property type="component" value="Unassembled WGS sequence"/>
</dbReference>
<feature type="unsure residue" description="D or N" evidence="2">
    <location>
        <position position="9"/>
    </location>
</feature>
<dbReference type="SUPFAM" id="SSF55753">
    <property type="entry name" value="Actin depolymerizing proteins"/>
    <property type="match status" value="1"/>
</dbReference>
<keyword evidence="1" id="KW-0175">Coiled coil</keyword>
<name>A0A1E5RD04_HANUV</name>
<dbReference type="AlphaFoldDB" id="A0A1E5RD04"/>
<reference evidence="3" key="1">
    <citation type="journal article" date="2016" name="Genome Announc.">
        <title>Genome sequences of three species of Hanseniaspora isolated from spontaneous wine fermentations.</title>
        <authorList>
            <person name="Sternes P.R."/>
            <person name="Lee D."/>
            <person name="Kutyna D.R."/>
            <person name="Borneman A.R."/>
        </authorList>
    </citation>
    <scope>NUCLEOTIDE SEQUENCE [LARGE SCALE GENOMIC DNA]</scope>
    <source>
        <strain evidence="3">AWRI3580</strain>
    </source>
</reference>
<feature type="coiled-coil region" evidence="1">
    <location>
        <begin position="166"/>
        <end position="193"/>
    </location>
</feature>
<accession>A0A1E5RD04</accession>
<dbReference type="OrthoDB" id="3972370at2759"/>
<evidence type="ECO:0000313" key="2">
    <source>
        <dbReference type="EMBL" id="OEJ84769.1"/>
    </source>
</evidence>
<proteinExistence type="predicted"/>
<keyword evidence="3" id="KW-1185">Reference proteome</keyword>
<dbReference type="InterPro" id="IPR029006">
    <property type="entry name" value="ADF-H/Gelsolin-like_dom_sf"/>
</dbReference>
<dbReference type="VEuPathDB" id="FungiDB:AWRI3580_g3526"/>
<dbReference type="Gene3D" id="3.40.20.10">
    <property type="entry name" value="Severin"/>
    <property type="match status" value="1"/>
</dbReference>
<comment type="caution">
    <text evidence="2">The sequence shown here is derived from an EMBL/GenBank/DDBJ whole genome shotgun (WGS) entry which is preliminary data.</text>
</comment>
<organism evidence="2 3">
    <name type="scientific">Hanseniaspora uvarum</name>
    <name type="common">Yeast</name>
    <name type="synonym">Kloeckera apiculata</name>
    <dbReference type="NCBI Taxonomy" id="29833"/>
    <lineage>
        <taxon>Eukaryota</taxon>
        <taxon>Fungi</taxon>
        <taxon>Dikarya</taxon>
        <taxon>Ascomycota</taxon>
        <taxon>Saccharomycotina</taxon>
        <taxon>Saccharomycetes</taxon>
        <taxon>Saccharomycodales</taxon>
        <taxon>Saccharomycodaceae</taxon>
        <taxon>Hanseniaspora</taxon>
    </lineage>
</organism>
<feature type="unsure residue" description="D or N" evidence="2">
    <location>
        <position position="46"/>
    </location>
</feature>
<protein>
    <submittedName>
        <fullName evidence="2">Uncharacterized protein</fullName>
    </submittedName>
</protein>
<sequence>MSAINIPKDIEEFITTSIEKTGPIKEQEGFEYVYLKDQEELDSLEDREEYEIEEIKEDIMIQILKINEKNKSLELVQTIDVHKEDFTDVYYLLNSFSDIEQQPLYLIVMGHNIESLLITLISDKNGIKNRILYSSNKLPLLQLMKKQGKVKDVVITDLEEIKTIELDEIFEENDQERELAEQKEKENKQKYKDLVYKNQNYKTIGTVIPGSEYELSNEDKNTINEFFDNSDKILLISLDEAELSSLDIKAIDKSTLESDYEVGYKIQAVDDKENTYTLEIFINDDKPVSPKWRMLYSLNNLKINEFWTKYFTENGKSLID</sequence>
<feature type="unsure residue" description="E or Q" evidence="2">
    <location>
        <position position="39"/>
    </location>
</feature>
<evidence type="ECO:0000313" key="3">
    <source>
        <dbReference type="Proteomes" id="UP000095358"/>
    </source>
</evidence>
<dbReference type="EMBL" id="LPNN01000007">
    <property type="protein sequence ID" value="OEJ84769.1"/>
    <property type="molecule type" value="Genomic_DNA"/>
</dbReference>